<dbReference type="EMBL" id="SNRY01003584">
    <property type="protein sequence ID" value="KAA6320456.1"/>
    <property type="molecule type" value="Genomic_DNA"/>
</dbReference>
<name>A0A5J4QEJ8_9ZZZZ</name>
<feature type="non-terminal residue" evidence="1">
    <location>
        <position position="1"/>
    </location>
</feature>
<reference evidence="1" key="1">
    <citation type="submission" date="2019-03" db="EMBL/GenBank/DDBJ databases">
        <title>Single cell metagenomics reveals metabolic interactions within the superorganism composed of flagellate Streblomastix strix and complex community of Bacteroidetes bacteria on its surface.</title>
        <authorList>
            <person name="Treitli S.C."/>
            <person name="Kolisko M."/>
            <person name="Husnik F."/>
            <person name="Keeling P."/>
            <person name="Hampl V."/>
        </authorList>
    </citation>
    <scope>NUCLEOTIDE SEQUENCE</scope>
    <source>
        <strain evidence="1">STM</strain>
    </source>
</reference>
<dbReference type="AlphaFoldDB" id="A0A5J4QEJ8"/>
<proteinExistence type="predicted"/>
<protein>
    <submittedName>
        <fullName evidence="1">Uncharacterized protein</fullName>
    </submittedName>
</protein>
<gene>
    <name evidence="1" type="ORF">EZS27_029774</name>
</gene>
<comment type="caution">
    <text evidence="1">The sequence shown here is derived from an EMBL/GenBank/DDBJ whole genome shotgun (WGS) entry which is preliminary data.</text>
</comment>
<accession>A0A5J4QEJ8</accession>
<organism evidence="1">
    <name type="scientific">termite gut metagenome</name>
    <dbReference type="NCBI Taxonomy" id="433724"/>
    <lineage>
        <taxon>unclassified sequences</taxon>
        <taxon>metagenomes</taxon>
        <taxon>organismal metagenomes</taxon>
    </lineage>
</organism>
<evidence type="ECO:0000313" key="1">
    <source>
        <dbReference type="EMBL" id="KAA6320456.1"/>
    </source>
</evidence>
<sequence>YKGYSIENNLKHIVLRADLKQYVKKGGYHIQHVNELHNRLKK</sequence>